<gene>
    <name evidence="9" type="ORF">BBEV_2357</name>
</gene>
<dbReference type="InterPro" id="IPR016162">
    <property type="entry name" value="Ald_DH_N"/>
</dbReference>
<dbReference type="PANTHER" id="PTHR43570:SF16">
    <property type="entry name" value="ALDEHYDE DEHYDROGENASE TYPE III, ISOFORM Q"/>
    <property type="match status" value="1"/>
</dbReference>
<evidence type="ECO:0000256" key="3">
    <source>
        <dbReference type="ARBA" id="ARBA00023027"/>
    </source>
</evidence>
<evidence type="ECO:0000256" key="1">
    <source>
        <dbReference type="ARBA" id="ARBA00009986"/>
    </source>
</evidence>
<dbReference type="SUPFAM" id="SSF53720">
    <property type="entry name" value="ALDH-like"/>
    <property type="match status" value="1"/>
</dbReference>
<feature type="active site" evidence="5">
    <location>
        <position position="245"/>
    </location>
</feature>
<dbReference type="CDD" id="cd07136">
    <property type="entry name" value="ALDH_YwdH-P39616"/>
    <property type="match status" value="1"/>
</dbReference>
<keyword evidence="2 4" id="KW-0560">Oxidoreductase</keyword>
<dbReference type="PROSITE" id="PS00687">
    <property type="entry name" value="ALDEHYDE_DEHYDR_GLU"/>
    <property type="match status" value="1"/>
</dbReference>
<keyword evidence="10" id="KW-1185">Reference proteome</keyword>
<evidence type="ECO:0000313" key="10">
    <source>
        <dbReference type="Proteomes" id="UP000094463"/>
    </source>
</evidence>
<dbReference type="KEGG" id="bbev:BBEV_2357"/>
<dbReference type="Pfam" id="PF00171">
    <property type="entry name" value="Aldedh"/>
    <property type="match status" value="1"/>
</dbReference>
<protein>
    <recommendedName>
        <fullName evidence="4">Aldehyde dehydrogenase</fullName>
    </recommendedName>
</protein>
<accession>A0A1D7QXM0</accession>
<dbReference type="Proteomes" id="UP000094463">
    <property type="component" value="Chromosome"/>
</dbReference>
<evidence type="ECO:0000256" key="5">
    <source>
        <dbReference type="PIRSR" id="PIRSR036492-1"/>
    </source>
</evidence>
<dbReference type="GO" id="GO:0006081">
    <property type="term" value="P:aldehyde metabolic process"/>
    <property type="evidence" value="ECO:0007669"/>
    <property type="project" value="InterPro"/>
</dbReference>
<dbReference type="FunFam" id="3.40.309.10:FF:000003">
    <property type="entry name" value="Aldehyde dehydrogenase"/>
    <property type="match status" value="1"/>
</dbReference>
<dbReference type="PIRSF" id="PIRSF036492">
    <property type="entry name" value="ALDH"/>
    <property type="match status" value="1"/>
</dbReference>
<reference evidence="9 10" key="1">
    <citation type="submission" date="2015-08" db="EMBL/GenBank/DDBJ databases">
        <title>The complete genome sequence of Bacillus beveridgei MLTeJB.</title>
        <authorList>
            <person name="Hanson T.E."/>
            <person name="Mesa C."/>
            <person name="Basesman S.M."/>
            <person name="Oremland R.S."/>
        </authorList>
    </citation>
    <scope>NUCLEOTIDE SEQUENCE [LARGE SCALE GENOMIC DNA]</scope>
    <source>
        <strain evidence="9 10">MLTeJB</strain>
    </source>
</reference>
<proteinExistence type="inferred from homology"/>
<dbReference type="InterPro" id="IPR016163">
    <property type="entry name" value="Ald_DH_C"/>
</dbReference>
<dbReference type="STRING" id="632773.BBEV_2357"/>
<name>A0A1D7QXM0_9BACI</name>
<dbReference type="Gene3D" id="3.40.309.10">
    <property type="entry name" value="Aldehyde Dehydrogenase, Chain A, domain 2"/>
    <property type="match status" value="1"/>
</dbReference>
<evidence type="ECO:0000256" key="4">
    <source>
        <dbReference type="PIRNR" id="PIRNR036492"/>
    </source>
</evidence>
<evidence type="ECO:0000256" key="2">
    <source>
        <dbReference type="ARBA" id="ARBA00023002"/>
    </source>
</evidence>
<dbReference type="Gene3D" id="3.40.605.10">
    <property type="entry name" value="Aldehyde Dehydrogenase, Chain A, domain 1"/>
    <property type="match status" value="1"/>
</dbReference>
<evidence type="ECO:0000256" key="7">
    <source>
        <dbReference type="RuleBase" id="RU003345"/>
    </source>
</evidence>
<dbReference type="InterPro" id="IPR012394">
    <property type="entry name" value="Aldehyde_DH_NAD(P)"/>
</dbReference>
<feature type="domain" description="Aldehyde dehydrogenase" evidence="8">
    <location>
        <begin position="22"/>
        <end position="429"/>
    </location>
</feature>
<dbReference type="PANTHER" id="PTHR43570">
    <property type="entry name" value="ALDEHYDE DEHYDROGENASE"/>
    <property type="match status" value="1"/>
</dbReference>
<keyword evidence="3" id="KW-0520">NAD</keyword>
<dbReference type="GO" id="GO:0004029">
    <property type="term" value="F:aldehyde dehydrogenase (NAD+) activity"/>
    <property type="evidence" value="ECO:0007669"/>
    <property type="project" value="TreeGrafter"/>
</dbReference>
<dbReference type="OrthoDB" id="9762913at2"/>
<evidence type="ECO:0000259" key="8">
    <source>
        <dbReference type="Pfam" id="PF00171"/>
    </source>
</evidence>
<dbReference type="RefSeq" id="WP_069365652.1">
    <property type="nucleotide sequence ID" value="NZ_CP012502.1"/>
</dbReference>
<dbReference type="FunFam" id="3.40.605.10:FF:000004">
    <property type="entry name" value="Aldehyde dehydrogenase"/>
    <property type="match status" value="1"/>
</dbReference>
<feature type="active site" evidence="5 6">
    <location>
        <position position="211"/>
    </location>
</feature>
<dbReference type="GO" id="GO:0005737">
    <property type="term" value="C:cytoplasm"/>
    <property type="evidence" value="ECO:0007669"/>
    <property type="project" value="TreeGrafter"/>
</dbReference>
<sequence>MKDAIRDLKVRQKNYFYSGETKPLAFRHKQLEALRDGIRKREKDILDAVRKDLNKGEHEAFMTEIGFIYSEIKDTLKNLDYWASPVKERTPLTHFGGKSMVYKQPYGVVLIIAPWNYPFQLAFAPLIGAIAAGNTAIVKPSELTPNTSGVIRELIASVFPEQYVACVEGDVEVAKTLLNEKMDYIFFTGSTAVGKKVMEAASHHLTPVTLELGGKSPAIVTEDANLKIAAKRIVWGKMINAGQTCVAPDYVLVHEKRRRKFLKLVSHYIKKWFGPEERRNRVYPKIVNEQHTKRIADLINPEKVFYGGHYDIDSRYIEPTVMVDVNLDDDVMGEEIFGPVLPIIFYEHEFEVIETVRQRPNPLALYLFTENKETERFIMDNLSFGGGCVNDTIMHLATPYLPFGGVGESGMGNYHGKSTFDTFTHMKSVLKQSTAFDLPIRYSQTPGSTKAMRRIME</sequence>
<evidence type="ECO:0000313" key="9">
    <source>
        <dbReference type="EMBL" id="AOM83698.1"/>
    </source>
</evidence>
<dbReference type="InterPro" id="IPR015590">
    <property type="entry name" value="Aldehyde_DH_dom"/>
</dbReference>
<evidence type="ECO:0000256" key="6">
    <source>
        <dbReference type="PROSITE-ProRule" id="PRU10007"/>
    </source>
</evidence>
<dbReference type="EMBL" id="CP012502">
    <property type="protein sequence ID" value="AOM83698.1"/>
    <property type="molecule type" value="Genomic_DNA"/>
</dbReference>
<dbReference type="PATRIC" id="fig|632773.3.peg.2462"/>
<organism evidence="9 10">
    <name type="scientific">Salisediminibacterium beveridgei</name>
    <dbReference type="NCBI Taxonomy" id="632773"/>
    <lineage>
        <taxon>Bacteria</taxon>
        <taxon>Bacillati</taxon>
        <taxon>Bacillota</taxon>
        <taxon>Bacilli</taxon>
        <taxon>Bacillales</taxon>
        <taxon>Bacillaceae</taxon>
        <taxon>Salisediminibacterium</taxon>
    </lineage>
</organism>
<dbReference type="InterPro" id="IPR016161">
    <property type="entry name" value="Ald_DH/histidinol_DH"/>
</dbReference>
<dbReference type="InterPro" id="IPR029510">
    <property type="entry name" value="Ald_DH_CS_GLU"/>
</dbReference>
<comment type="similarity">
    <text evidence="1 4 7">Belongs to the aldehyde dehydrogenase family.</text>
</comment>
<dbReference type="AlphaFoldDB" id="A0A1D7QXM0"/>